<dbReference type="Proteomes" id="UP000005868">
    <property type="component" value="Chromosome"/>
</dbReference>
<evidence type="ECO:0000256" key="1">
    <source>
        <dbReference type="ARBA" id="ARBA00004141"/>
    </source>
</evidence>
<feature type="transmembrane region" description="Helical" evidence="10">
    <location>
        <begin position="96"/>
        <end position="113"/>
    </location>
</feature>
<dbReference type="eggNOG" id="COG1253">
    <property type="taxonomic scope" value="Bacteria"/>
</dbReference>
<dbReference type="Pfam" id="PF01595">
    <property type="entry name" value="CNNM"/>
    <property type="match status" value="1"/>
</dbReference>
<keyword evidence="6 8" id="KW-0472">Membrane</keyword>
<gene>
    <name evidence="13" type="ordered locus">Tlie_0778</name>
</gene>
<organism evidence="13 14">
    <name type="scientific">Thermovirga lienii (strain ATCC BAA-1197 / DSM 17291 / Cas60314)</name>
    <dbReference type="NCBI Taxonomy" id="580340"/>
    <lineage>
        <taxon>Bacteria</taxon>
        <taxon>Thermotogati</taxon>
        <taxon>Synergistota</taxon>
        <taxon>Synergistia</taxon>
        <taxon>Synergistales</taxon>
        <taxon>Thermovirgaceae</taxon>
        <taxon>Thermovirga</taxon>
    </lineage>
</organism>
<dbReference type="InterPro" id="IPR005170">
    <property type="entry name" value="Transptr-assoc_dom"/>
</dbReference>
<dbReference type="GO" id="GO:0050660">
    <property type="term" value="F:flavin adenine dinucleotide binding"/>
    <property type="evidence" value="ECO:0007669"/>
    <property type="project" value="InterPro"/>
</dbReference>
<keyword evidence="4 8" id="KW-1133">Transmembrane helix</keyword>
<dbReference type="Pfam" id="PF03471">
    <property type="entry name" value="CorC_HlyC"/>
    <property type="match status" value="1"/>
</dbReference>
<dbReference type="Gene3D" id="3.30.465.10">
    <property type="match status" value="1"/>
</dbReference>
<name>G7V9G1_THELD</name>
<dbReference type="PANTHER" id="PTHR22777:SF17">
    <property type="entry name" value="UPF0053 PROTEIN SLL0260"/>
    <property type="match status" value="1"/>
</dbReference>
<keyword evidence="3" id="KW-0677">Repeat</keyword>
<keyword evidence="5 7" id="KW-0129">CBS domain</keyword>
<evidence type="ECO:0000256" key="5">
    <source>
        <dbReference type="ARBA" id="ARBA00023122"/>
    </source>
</evidence>
<dbReference type="PANTHER" id="PTHR22777">
    <property type="entry name" value="HEMOLYSIN-RELATED"/>
    <property type="match status" value="1"/>
</dbReference>
<dbReference type="InterPro" id="IPR044751">
    <property type="entry name" value="Ion_transp-like_CBS"/>
</dbReference>
<dbReference type="AlphaFoldDB" id="G7V9G1"/>
<dbReference type="STRING" id="580340.Tlie_0778"/>
<evidence type="ECO:0008006" key="15">
    <source>
        <dbReference type="Google" id="ProtNLM"/>
    </source>
</evidence>
<dbReference type="GO" id="GO:0005886">
    <property type="term" value="C:plasma membrane"/>
    <property type="evidence" value="ECO:0007669"/>
    <property type="project" value="TreeGrafter"/>
</dbReference>
<dbReference type="InterPro" id="IPR016169">
    <property type="entry name" value="FAD-bd_PCMH_sub2"/>
</dbReference>
<feature type="transmembrane region" description="Helical" evidence="10">
    <location>
        <begin position="12"/>
        <end position="42"/>
    </location>
</feature>
<evidence type="ECO:0000259" key="11">
    <source>
        <dbReference type="PROSITE" id="PS51371"/>
    </source>
</evidence>
<dbReference type="InterPro" id="IPR000644">
    <property type="entry name" value="CBS_dom"/>
</dbReference>
<dbReference type="InterPro" id="IPR036318">
    <property type="entry name" value="FAD-bd_PCMH-like_sf"/>
</dbReference>
<dbReference type="HOGENOM" id="CLU_015237_4_0_0"/>
<evidence type="ECO:0000256" key="4">
    <source>
        <dbReference type="ARBA" id="ARBA00022989"/>
    </source>
</evidence>
<dbReference type="PROSITE" id="PS51846">
    <property type="entry name" value="CNNM"/>
    <property type="match status" value="1"/>
</dbReference>
<evidence type="ECO:0000313" key="13">
    <source>
        <dbReference type="EMBL" id="AER66511.1"/>
    </source>
</evidence>
<feature type="region of interest" description="Disordered" evidence="9">
    <location>
        <begin position="419"/>
        <end position="440"/>
    </location>
</feature>
<sequence>MSVVDDIYTGFAVLIVLLFCSAFFSASETAITIVGRGRLLALEERFPQKKKTIEWLLSDMQKVLSVILIGNNLVNIAASAVATSVCVLLFGEKGLLIAVGTMTLFIVIFGEILPKSVAISHFERIVLFALPVLRLFSYLVLPFLSFVRFIVRFIGALLKLDISGGHTFVTREEIEQMVNIGEASGVIEEEERRMIHGVISFEETRVYEIMVPRTDMVAVSGETTLGEAVKVFEDYGHSRVPVFEGNVDNITGILYVKDVMRVIVAGKLDAPVKEFKRDALFVPETMKIADLFDVMRSKRVHMAIVVDEYGGTAGLVTLEDLLEEIVGEIQDEYDSETPMVVKKEDGSYMVKGYIGLEDLSEVLDYNFESDEADTLGGLILAISGQFPEQGQHFRYGPWDIEVVEVSKHRIKQVRLRYMEEPEEEKADSNGRDKSDKDRLQ</sequence>
<evidence type="ECO:0000256" key="10">
    <source>
        <dbReference type="SAM" id="Phobius"/>
    </source>
</evidence>
<dbReference type="PROSITE" id="PS51371">
    <property type="entry name" value="CBS"/>
    <property type="match status" value="2"/>
</dbReference>
<evidence type="ECO:0000256" key="6">
    <source>
        <dbReference type="ARBA" id="ARBA00023136"/>
    </source>
</evidence>
<feature type="domain" description="CBS" evidence="11">
    <location>
        <begin position="210"/>
        <end position="270"/>
    </location>
</feature>
<evidence type="ECO:0000259" key="12">
    <source>
        <dbReference type="PROSITE" id="PS51846"/>
    </source>
</evidence>
<proteinExistence type="predicted"/>
<reference evidence="13 14" key="2">
    <citation type="journal article" date="2012" name="Stand. Genomic Sci.">
        <title>Genome sequence of the moderately thermophilic, amino-acid-degrading and sulfur-reducing bacterium Thermovirga lienii type strain (Cas60314(T)).</title>
        <authorList>
            <person name="Goker M."/>
            <person name="Saunders E."/>
            <person name="Lapidus A."/>
            <person name="Nolan M."/>
            <person name="Lucas S."/>
            <person name="Hammon N."/>
            <person name="Deshpande S."/>
            <person name="Cheng J.F."/>
            <person name="Han C."/>
            <person name="Tapia R."/>
            <person name="Goodwin L.A."/>
            <person name="Pitluck S."/>
            <person name="Liolios K."/>
            <person name="Mavromatis K."/>
            <person name="Pagani I."/>
            <person name="Ivanova N."/>
            <person name="Mikhailova N."/>
            <person name="Pati A."/>
            <person name="Chen A."/>
            <person name="Palaniappan K."/>
            <person name="Land M."/>
            <person name="Chang Y.J."/>
            <person name="Jeffries C.D."/>
            <person name="Brambilla E.M."/>
            <person name="Rohde M."/>
            <person name="Spring S."/>
            <person name="Detter J.C."/>
            <person name="Woyke T."/>
            <person name="Bristow J."/>
            <person name="Eisen J.A."/>
            <person name="Markowitz V."/>
            <person name="Hugenholtz P."/>
            <person name="Kyrpides N.C."/>
            <person name="Klenk H.P."/>
        </authorList>
    </citation>
    <scope>NUCLEOTIDE SEQUENCE [LARGE SCALE GENOMIC DNA]</scope>
    <source>
        <strain evidence="14">ATCC BAA-1197 / DSM 17291 / Cas60314</strain>
    </source>
</reference>
<dbReference type="SUPFAM" id="SSF54631">
    <property type="entry name" value="CBS-domain pair"/>
    <property type="match status" value="1"/>
</dbReference>
<dbReference type="Pfam" id="PF00571">
    <property type="entry name" value="CBS"/>
    <property type="match status" value="2"/>
</dbReference>
<evidence type="ECO:0000256" key="7">
    <source>
        <dbReference type="PROSITE-ProRule" id="PRU00703"/>
    </source>
</evidence>
<evidence type="ECO:0000256" key="3">
    <source>
        <dbReference type="ARBA" id="ARBA00022737"/>
    </source>
</evidence>
<feature type="domain" description="CBS" evidence="11">
    <location>
        <begin position="275"/>
        <end position="332"/>
    </location>
</feature>
<evidence type="ECO:0000256" key="8">
    <source>
        <dbReference type="PROSITE-ProRule" id="PRU01193"/>
    </source>
</evidence>
<dbReference type="FunFam" id="3.10.580.10:FF:000002">
    <property type="entry name" value="Magnesium/cobalt efflux protein CorC"/>
    <property type="match status" value="1"/>
</dbReference>
<dbReference type="SUPFAM" id="SSF56176">
    <property type="entry name" value="FAD-binding/transporter-associated domain-like"/>
    <property type="match status" value="1"/>
</dbReference>
<keyword evidence="14" id="KW-1185">Reference proteome</keyword>
<dbReference type="EMBL" id="CP003096">
    <property type="protein sequence ID" value="AER66511.1"/>
    <property type="molecule type" value="Genomic_DNA"/>
</dbReference>
<feature type="transmembrane region" description="Helical" evidence="10">
    <location>
        <begin position="63"/>
        <end position="90"/>
    </location>
</feature>
<dbReference type="SMART" id="SM00116">
    <property type="entry name" value="CBS"/>
    <property type="match status" value="2"/>
</dbReference>
<protein>
    <recommendedName>
        <fullName evidence="15">CBS domain containing protein</fullName>
    </recommendedName>
</protein>
<evidence type="ECO:0000313" key="14">
    <source>
        <dbReference type="Proteomes" id="UP000005868"/>
    </source>
</evidence>
<feature type="transmembrane region" description="Helical" evidence="10">
    <location>
        <begin position="125"/>
        <end position="151"/>
    </location>
</feature>
<dbReference type="KEGG" id="tli:Tlie_0778"/>
<dbReference type="InterPro" id="IPR002550">
    <property type="entry name" value="CNNM"/>
</dbReference>
<dbReference type="CDD" id="cd04590">
    <property type="entry name" value="CBS_pair_CorC_HlyC_assoc"/>
    <property type="match status" value="1"/>
</dbReference>
<feature type="domain" description="CNNM transmembrane" evidence="12">
    <location>
        <begin position="3"/>
        <end position="191"/>
    </location>
</feature>
<keyword evidence="2 8" id="KW-0812">Transmembrane</keyword>
<dbReference type="InterPro" id="IPR046342">
    <property type="entry name" value="CBS_dom_sf"/>
</dbReference>
<dbReference type="Gene3D" id="3.10.580.10">
    <property type="entry name" value="CBS-domain"/>
    <property type="match status" value="1"/>
</dbReference>
<reference evidence="14" key="1">
    <citation type="submission" date="2011-10" db="EMBL/GenBank/DDBJ databases">
        <title>The complete genome of chromosome of Thermovirga lienii DSM 17291.</title>
        <authorList>
            <consortium name="US DOE Joint Genome Institute (JGI-PGF)"/>
            <person name="Lucas S."/>
            <person name="Copeland A."/>
            <person name="Lapidus A."/>
            <person name="Glavina del Rio T."/>
            <person name="Dalin E."/>
            <person name="Tice H."/>
            <person name="Bruce D."/>
            <person name="Goodwin L."/>
            <person name="Pitluck S."/>
            <person name="Peters L."/>
            <person name="Mikhailova N."/>
            <person name="Saunders E."/>
            <person name="Kyrpides N."/>
            <person name="Mavromatis K."/>
            <person name="Ivanova N."/>
            <person name="Last F.I."/>
            <person name="Brettin T."/>
            <person name="Detter J.C."/>
            <person name="Han C."/>
            <person name="Larimer F."/>
            <person name="Land M."/>
            <person name="Hauser L."/>
            <person name="Markowitz V."/>
            <person name="Cheng J.-F."/>
            <person name="Hugenholtz P."/>
            <person name="Woyke T."/>
            <person name="Wu D."/>
            <person name="Spring S."/>
            <person name="Schroeder M."/>
            <person name="Brambilla E.-M."/>
            <person name="Klenk H.-P."/>
            <person name="Eisen J.A."/>
        </authorList>
    </citation>
    <scope>NUCLEOTIDE SEQUENCE [LARGE SCALE GENOMIC DNA]</scope>
    <source>
        <strain evidence="14">ATCC BAA-1197 / DSM 17291 / Cas60314</strain>
    </source>
</reference>
<evidence type="ECO:0000256" key="9">
    <source>
        <dbReference type="SAM" id="MobiDB-lite"/>
    </source>
</evidence>
<comment type="subcellular location">
    <subcellularLocation>
        <location evidence="1">Membrane</location>
        <topology evidence="1">Multi-pass membrane protein</topology>
    </subcellularLocation>
</comment>
<dbReference type="SMART" id="SM01091">
    <property type="entry name" value="CorC_HlyC"/>
    <property type="match status" value="1"/>
</dbReference>
<accession>G7V9G1</accession>
<feature type="compositionally biased region" description="Basic and acidic residues" evidence="9">
    <location>
        <begin position="426"/>
        <end position="440"/>
    </location>
</feature>
<evidence type="ECO:0000256" key="2">
    <source>
        <dbReference type="ARBA" id="ARBA00022692"/>
    </source>
</evidence>